<keyword evidence="4" id="KW-1185">Reference proteome</keyword>
<dbReference type="Proteomes" id="UP000323739">
    <property type="component" value="Segment"/>
</dbReference>
<proteinExistence type="predicted"/>
<protein>
    <submittedName>
        <fullName evidence="3">Uncharacterized protein</fullName>
    </submittedName>
</protein>
<organism evidence="3 4">
    <name type="scientific">Aeromonas phage 4L372D</name>
    <dbReference type="NCBI Taxonomy" id="2588518"/>
    <lineage>
        <taxon>Viruses</taxon>
        <taxon>Duplodnaviria</taxon>
        <taxon>Heunggongvirae</taxon>
        <taxon>Uroviricota</taxon>
        <taxon>Caudoviricetes</taxon>
        <taxon>Plateaulakevirus</taxon>
        <taxon>Plateaulakevirus pv4L372D</taxon>
    </lineage>
</organism>
<evidence type="ECO:0000313" key="2">
    <source>
        <dbReference type="EMBL" id="QEG08496.1"/>
    </source>
</evidence>
<name>A0A5B9NCY3_9CAUD</name>
<gene>
    <name evidence="3" type="primary">4L372D_249</name>
    <name evidence="1" type="synonym">4L372D_015</name>
    <name evidence="2" type="synonym">4L372D_032</name>
</gene>
<dbReference type="EMBL" id="MK813939">
    <property type="protein sequence ID" value="QEG08479.1"/>
    <property type="molecule type" value="Genomic_DNA"/>
</dbReference>
<evidence type="ECO:0000313" key="3">
    <source>
        <dbReference type="EMBL" id="QEG08713.1"/>
    </source>
</evidence>
<sequence>MKSIREILAAQYVEFLNDYLTVAKFAEHKGLTEDQARQLIELGKSIYYSKHPEA</sequence>
<evidence type="ECO:0000313" key="4">
    <source>
        <dbReference type="Proteomes" id="UP000323739"/>
    </source>
</evidence>
<dbReference type="KEGG" id="vg:55617168"/>
<dbReference type="GeneID" id="55617168"/>
<dbReference type="EMBL" id="MK813939">
    <property type="protein sequence ID" value="QEG08713.1"/>
    <property type="molecule type" value="Genomic_DNA"/>
</dbReference>
<reference evidence="3 4" key="1">
    <citation type="submission" date="2019-04" db="EMBL/GenBank/DDBJ databases">
        <title>Nine Novel Phages from a Plateau Lake in Southwest China Provide Insights into Aeromonas Phage Diversity.</title>
        <authorList>
            <person name="Xiao W."/>
            <person name="Bai M."/>
            <person name="Wang Y."/>
            <person name="Cui X."/>
        </authorList>
    </citation>
    <scope>NUCLEOTIDE SEQUENCE [LARGE SCALE GENOMIC DNA]</scope>
</reference>
<dbReference type="RefSeq" id="YP_009846797.1">
    <property type="nucleotide sequence ID" value="NC_048771.1"/>
</dbReference>
<evidence type="ECO:0000313" key="1">
    <source>
        <dbReference type="EMBL" id="QEG08479.1"/>
    </source>
</evidence>
<dbReference type="EMBL" id="MK813939">
    <property type="protein sequence ID" value="QEG08496.1"/>
    <property type="molecule type" value="Genomic_DNA"/>
</dbReference>
<accession>A0A5B9NCY3</accession>